<accession>A0AAV7X448</accession>
<dbReference type="AlphaFoldDB" id="A0AAV7X448"/>
<feature type="compositionally biased region" description="Low complexity" evidence="1">
    <location>
        <begin position="147"/>
        <end position="177"/>
    </location>
</feature>
<dbReference type="Proteomes" id="UP001075354">
    <property type="component" value="Chromosome 16"/>
</dbReference>
<comment type="caution">
    <text evidence="3">The sequence shown here is derived from an EMBL/GenBank/DDBJ whole genome shotgun (WGS) entry which is preliminary data.</text>
</comment>
<keyword evidence="4" id="KW-1185">Reference proteome</keyword>
<sequence>MLAKKVQEMPPEDRICFSVFDEMSLRVYLHLQQKHGLVAGFVDLCSFGRRPQLAEEVLVAMVRSIYGTWKLPFAFWLTDKKLQATDFAKIFEETNSALLEVGLDLRAQVTDGLQKNLAAEHLLGASYERPWYFLEDKKIVTLVDVRSPSGTPSSSTFSCGRTGRSSTSSSSGPSCCRTWKRSPGWRRRWGSATSTPATLTR</sequence>
<dbReference type="InterPro" id="IPR048365">
    <property type="entry name" value="TNP-like_RNaseH_N"/>
</dbReference>
<evidence type="ECO:0000259" key="2">
    <source>
        <dbReference type="Pfam" id="PF21787"/>
    </source>
</evidence>
<feature type="region of interest" description="Disordered" evidence="1">
    <location>
        <begin position="146"/>
        <end position="179"/>
    </location>
</feature>
<evidence type="ECO:0000313" key="4">
    <source>
        <dbReference type="Proteomes" id="UP001075354"/>
    </source>
</evidence>
<organism evidence="3 4">
    <name type="scientific">Megalurothrips usitatus</name>
    <name type="common">bean blossom thrips</name>
    <dbReference type="NCBI Taxonomy" id="439358"/>
    <lineage>
        <taxon>Eukaryota</taxon>
        <taxon>Metazoa</taxon>
        <taxon>Ecdysozoa</taxon>
        <taxon>Arthropoda</taxon>
        <taxon>Hexapoda</taxon>
        <taxon>Insecta</taxon>
        <taxon>Pterygota</taxon>
        <taxon>Neoptera</taxon>
        <taxon>Paraneoptera</taxon>
        <taxon>Thysanoptera</taxon>
        <taxon>Terebrantia</taxon>
        <taxon>Thripoidea</taxon>
        <taxon>Thripidae</taxon>
        <taxon>Megalurothrips</taxon>
    </lineage>
</organism>
<name>A0AAV7X448_9NEOP</name>
<evidence type="ECO:0000313" key="3">
    <source>
        <dbReference type="EMBL" id="KAJ1519800.1"/>
    </source>
</evidence>
<evidence type="ECO:0000256" key="1">
    <source>
        <dbReference type="SAM" id="MobiDB-lite"/>
    </source>
</evidence>
<gene>
    <name evidence="3" type="ORF">ONE63_005053</name>
</gene>
<dbReference type="EMBL" id="JAPTSV010000016">
    <property type="protein sequence ID" value="KAJ1519800.1"/>
    <property type="molecule type" value="Genomic_DNA"/>
</dbReference>
<feature type="domain" description="Transposable element P transposase-like RNase H" evidence="2">
    <location>
        <begin position="1"/>
        <end position="123"/>
    </location>
</feature>
<proteinExistence type="predicted"/>
<protein>
    <recommendedName>
        <fullName evidence="2">Transposable element P transposase-like RNase H domain-containing protein</fullName>
    </recommendedName>
</protein>
<dbReference type="Pfam" id="PF21787">
    <property type="entry name" value="TNP-like_RNaseH_N"/>
    <property type="match status" value="1"/>
</dbReference>
<reference evidence="3" key="1">
    <citation type="submission" date="2022-12" db="EMBL/GenBank/DDBJ databases">
        <title>Chromosome-level genome assembly of the bean flower thrips Megalurothrips usitatus.</title>
        <authorList>
            <person name="Ma L."/>
            <person name="Liu Q."/>
            <person name="Li H."/>
            <person name="Cai W."/>
        </authorList>
    </citation>
    <scope>NUCLEOTIDE SEQUENCE</scope>
    <source>
        <strain evidence="3">Cailab_2022a</strain>
    </source>
</reference>